<keyword evidence="3" id="KW-1185">Reference proteome</keyword>
<reference evidence="2 3" key="1">
    <citation type="submission" date="2015-09" db="EMBL/GenBank/DDBJ databases">
        <title>Genome sequencing project for genomic taxonomy and phylogenomics of Bacillus-like bacteria.</title>
        <authorList>
            <person name="Liu B."/>
            <person name="Wang J."/>
            <person name="Zhu Y."/>
            <person name="Liu G."/>
            <person name="Chen Q."/>
            <person name="Chen Z."/>
            <person name="Lan J."/>
            <person name="Che J."/>
            <person name="Ge C."/>
            <person name="Shi H."/>
            <person name="Pan Z."/>
            <person name="Liu X."/>
        </authorList>
    </citation>
    <scope>NUCLEOTIDE SEQUENCE [LARGE SCALE GENOMIC DNA]</scope>
    <source>
        <strain evidence="2 3">LMG 18435</strain>
    </source>
</reference>
<evidence type="ECO:0000256" key="1">
    <source>
        <dbReference type="SAM" id="Phobius"/>
    </source>
</evidence>
<sequence>MVKAMIGFYIMVILYSVFGTAYSVATGHFELVTLNLFVGLIGAGLLALVNMERKKLKSTN</sequence>
<feature type="transmembrane region" description="Helical" evidence="1">
    <location>
        <begin position="31"/>
        <end position="49"/>
    </location>
</feature>
<dbReference type="OrthoDB" id="9926269at2"/>
<dbReference type="EMBL" id="LJJC01000004">
    <property type="protein sequence ID" value="KQL54102.1"/>
    <property type="molecule type" value="Genomic_DNA"/>
</dbReference>
<organism evidence="2 3">
    <name type="scientific">Heyndrickxia shackletonii</name>
    <dbReference type="NCBI Taxonomy" id="157838"/>
    <lineage>
        <taxon>Bacteria</taxon>
        <taxon>Bacillati</taxon>
        <taxon>Bacillota</taxon>
        <taxon>Bacilli</taxon>
        <taxon>Bacillales</taxon>
        <taxon>Bacillaceae</taxon>
        <taxon>Heyndrickxia</taxon>
    </lineage>
</organism>
<evidence type="ECO:0000313" key="2">
    <source>
        <dbReference type="EMBL" id="KQL54102.1"/>
    </source>
</evidence>
<dbReference type="Proteomes" id="UP000051888">
    <property type="component" value="Unassembled WGS sequence"/>
</dbReference>
<name>A0A0Q3TJG7_9BACI</name>
<gene>
    <name evidence="2" type="ORF">AN964_11755</name>
</gene>
<comment type="caution">
    <text evidence="2">The sequence shown here is derived from an EMBL/GenBank/DDBJ whole genome shotgun (WGS) entry which is preliminary data.</text>
</comment>
<feature type="transmembrane region" description="Helical" evidence="1">
    <location>
        <begin position="7"/>
        <end position="25"/>
    </location>
</feature>
<accession>A0A0Q3TJG7</accession>
<proteinExistence type="predicted"/>
<protein>
    <submittedName>
        <fullName evidence="2">Uncharacterized protein</fullName>
    </submittedName>
</protein>
<dbReference type="AlphaFoldDB" id="A0A0Q3TJG7"/>
<dbReference type="PATRIC" id="fig|157838.3.peg.2588"/>
<dbReference type="RefSeq" id="WP_055739857.1">
    <property type="nucleotide sequence ID" value="NZ_JAAIWL010000009.1"/>
</dbReference>
<keyword evidence="1" id="KW-0812">Transmembrane</keyword>
<evidence type="ECO:0000313" key="3">
    <source>
        <dbReference type="Proteomes" id="UP000051888"/>
    </source>
</evidence>
<keyword evidence="1" id="KW-1133">Transmembrane helix</keyword>
<keyword evidence="1" id="KW-0472">Membrane</keyword>